<reference evidence="14" key="1">
    <citation type="submission" date="2014-08" db="EMBL/GenBank/DDBJ databases">
        <authorList>
            <person name="Murali S."/>
            <person name="Richards S."/>
            <person name="Bandaranaike D."/>
            <person name="Bellair M."/>
            <person name="Blankenburg K."/>
            <person name="Chao H."/>
            <person name="Dinh H."/>
            <person name="Doddapaneni H."/>
            <person name="Dugan-Rocha S."/>
            <person name="Elkadiri S."/>
            <person name="Gnanaolivu R."/>
            <person name="Hughes D."/>
            <person name="Lee S."/>
            <person name="Li M."/>
            <person name="Ming W."/>
            <person name="Munidasa M."/>
            <person name="Muniz J."/>
            <person name="Nguyen L."/>
            <person name="Osuji N."/>
            <person name="Pu L.-L."/>
            <person name="Puazo M."/>
            <person name="Skinner E."/>
            <person name="Qu C."/>
            <person name="Quiroz J."/>
            <person name="Raj R."/>
            <person name="Weissenberger G."/>
            <person name="Xin Y."/>
            <person name="Zou X."/>
            <person name="Han Y."/>
            <person name="Worley K."/>
            <person name="Muzny D."/>
            <person name="Gibbs R."/>
        </authorList>
    </citation>
    <scope>NUCLEOTIDE SEQUENCE</scope>
    <source>
        <strain evidence="14">HAZT.00-mixed</strain>
        <tissue evidence="14">Whole organism</tissue>
    </source>
</reference>
<dbReference type="InterPro" id="IPR057073">
    <property type="entry name" value="EGF_integrin_2"/>
</dbReference>
<dbReference type="InterPro" id="IPR015812">
    <property type="entry name" value="Integrin_bsu"/>
</dbReference>
<dbReference type="GO" id="GO:0007229">
    <property type="term" value="P:integrin-mediated signaling pathway"/>
    <property type="evidence" value="ECO:0007669"/>
    <property type="project" value="UniProtKB-KW"/>
</dbReference>
<organism evidence="14">
    <name type="scientific">Hyalella azteca</name>
    <name type="common">Amphipod</name>
    <dbReference type="NCBI Taxonomy" id="294128"/>
    <lineage>
        <taxon>Eukaryota</taxon>
        <taxon>Metazoa</taxon>
        <taxon>Ecdysozoa</taxon>
        <taxon>Arthropoda</taxon>
        <taxon>Crustacea</taxon>
        <taxon>Multicrustacea</taxon>
        <taxon>Malacostraca</taxon>
        <taxon>Eumalacostraca</taxon>
        <taxon>Peracarida</taxon>
        <taxon>Amphipoda</taxon>
        <taxon>Senticaudata</taxon>
        <taxon>Talitrida</taxon>
        <taxon>Talitroidea</taxon>
        <taxon>Hyalellidae</taxon>
        <taxon>Hyalella</taxon>
    </lineage>
</organism>
<dbReference type="EMBL" id="JQDR03006940">
    <property type="protein sequence ID" value="KAA0199417.1"/>
    <property type="molecule type" value="Genomic_DNA"/>
</dbReference>
<dbReference type="GO" id="GO:0005925">
    <property type="term" value="C:focal adhesion"/>
    <property type="evidence" value="ECO:0007669"/>
    <property type="project" value="TreeGrafter"/>
</dbReference>
<dbReference type="InterPro" id="IPR013111">
    <property type="entry name" value="EGF_extracell"/>
</dbReference>
<evidence type="ECO:0000313" key="14">
    <source>
        <dbReference type="EMBL" id="KAA0199417.1"/>
    </source>
</evidence>
<keyword evidence="7" id="KW-1133">Transmembrane helix</keyword>
<evidence type="ECO:0000256" key="11">
    <source>
        <dbReference type="ARBA" id="ARBA00023180"/>
    </source>
</evidence>
<feature type="domain" description="Epidermal growth factor-like" evidence="12">
    <location>
        <begin position="67"/>
        <end position="99"/>
    </location>
</feature>
<evidence type="ECO:0000259" key="12">
    <source>
        <dbReference type="Pfam" id="PF07974"/>
    </source>
</evidence>
<comment type="caution">
    <text evidence="14">The sequence shown here is derived from an EMBL/GenBank/DDBJ whole genome shotgun (WGS) entry which is preliminary data.</text>
</comment>
<keyword evidence="4" id="KW-0812">Transmembrane</keyword>
<keyword evidence="5" id="KW-0732">Signal</keyword>
<dbReference type="SUPFAM" id="SSF57196">
    <property type="entry name" value="EGF/Laminin"/>
    <property type="match status" value="1"/>
</dbReference>
<dbReference type="Pfam" id="PF23105">
    <property type="entry name" value="EGF_integrin"/>
    <property type="match status" value="1"/>
</dbReference>
<evidence type="ECO:0000256" key="1">
    <source>
        <dbReference type="ARBA" id="ARBA00004251"/>
    </source>
</evidence>
<dbReference type="InterPro" id="IPR057243">
    <property type="entry name" value="Integrin_I-EGF_CS"/>
</dbReference>
<protein>
    <submittedName>
        <fullName evidence="14">Uncharacterized protein</fullName>
    </submittedName>
</protein>
<dbReference type="AlphaFoldDB" id="A0A6A0H4H9"/>
<comment type="similarity">
    <text evidence="2">Belongs to the integrin beta chain family.</text>
</comment>
<evidence type="ECO:0000256" key="4">
    <source>
        <dbReference type="ARBA" id="ARBA00022692"/>
    </source>
</evidence>
<keyword evidence="10" id="KW-1015">Disulfide bond</keyword>
<evidence type="ECO:0000256" key="3">
    <source>
        <dbReference type="ARBA" id="ARBA00022475"/>
    </source>
</evidence>
<dbReference type="PROSITE" id="PS52047">
    <property type="entry name" value="I_EGF_2"/>
    <property type="match status" value="1"/>
</dbReference>
<keyword evidence="8" id="KW-0401">Integrin</keyword>
<reference evidence="14" key="2">
    <citation type="journal article" date="2018" name="Environ. Sci. Technol.">
        <title>The Toxicogenome of Hyalella azteca: A Model for Sediment Ecotoxicology and Evolutionary Toxicology.</title>
        <authorList>
            <person name="Poynton H.C."/>
            <person name="Hasenbein S."/>
            <person name="Benoit J.B."/>
            <person name="Sepulveda M.S."/>
            <person name="Poelchau M.F."/>
            <person name="Hughes D.S.T."/>
            <person name="Murali S.C."/>
            <person name="Chen S."/>
            <person name="Glastad K.M."/>
            <person name="Goodisman M.A.D."/>
            <person name="Werren J.H."/>
            <person name="Vineis J.H."/>
            <person name="Bowen J.L."/>
            <person name="Friedrich M."/>
            <person name="Jones J."/>
            <person name="Robertson H.M."/>
            <person name="Feyereisen R."/>
            <person name="Mechler-Hickson A."/>
            <person name="Mathers N."/>
            <person name="Lee C.E."/>
            <person name="Colbourne J.K."/>
            <person name="Biales A."/>
            <person name="Johnston J.S."/>
            <person name="Wellborn G.A."/>
            <person name="Rosendale A.J."/>
            <person name="Cridge A.G."/>
            <person name="Munoz-Torres M.C."/>
            <person name="Bain P.A."/>
            <person name="Manny A.R."/>
            <person name="Major K.M."/>
            <person name="Lambert F.N."/>
            <person name="Vulpe C.D."/>
            <person name="Tuck P."/>
            <person name="Blalock B.J."/>
            <person name="Lin Y.Y."/>
            <person name="Smith M.E."/>
            <person name="Ochoa-Acuna H."/>
            <person name="Chen M.M."/>
            <person name="Childers C.P."/>
            <person name="Qu J."/>
            <person name="Dugan S."/>
            <person name="Lee S.L."/>
            <person name="Chao H."/>
            <person name="Dinh H."/>
            <person name="Han Y."/>
            <person name="Doddapaneni H."/>
            <person name="Worley K.C."/>
            <person name="Muzny D.M."/>
            <person name="Gibbs R.A."/>
            <person name="Richards S."/>
        </authorList>
    </citation>
    <scope>NUCLEOTIDE SEQUENCE</scope>
    <source>
        <strain evidence="14">HAZT.00-mixed</strain>
        <tissue evidence="14">Whole organism</tissue>
    </source>
</reference>
<keyword evidence="3" id="KW-1003">Cell membrane</keyword>
<name>A0A6A0H4H9_HYAAZ</name>
<evidence type="ECO:0000256" key="8">
    <source>
        <dbReference type="ARBA" id="ARBA00023037"/>
    </source>
</evidence>
<evidence type="ECO:0000256" key="9">
    <source>
        <dbReference type="ARBA" id="ARBA00023136"/>
    </source>
</evidence>
<dbReference type="FunFam" id="2.10.25.10:FF:000098">
    <property type="entry name" value="Integrin beta"/>
    <property type="match status" value="1"/>
</dbReference>
<feature type="domain" description="Integrin beta epidermal growth factor-like" evidence="13">
    <location>
        <begin position="19"/>
        <end position="61"/>
    </location>
</feature>
<dbReference type="SUPFAM" id="SSF69687">
    <property type="entry name" value="Integrin beta tail domain"/>
    <property type="match status" value="1"/>
</dbReference>
<dbReference type="GO" id="GO:0007160">
    <property type="term" value="P:cell-matrix adhesion"/>
    <property type="evidence" value="ECO:0007669"/>
    <property type="project" value="TreeGrafter"/>
</dbReference>
<evidence type="ECO:0000256" key="5">
    <source>
        <dbReference type="ARBA" id="ARBA00022729"/>
    </source>
</evidence>
<dbReference type="GO" id="GO:0016477">
    <property type="term" value="P:cell migration"/>
    <property type="evidence" value="ECO:0007669"/>
    <property type="project" value="TreeGrafter"/>
</dbReference>
<comment type="subcellular location">
    <subcellularLocation>
        <location evidence="1">Cell membrane</location>
        <topology evidence="1">Single-pass type I membrane protein</topology>
    </subcellularLocation>
</comment>
<dbReference type="GO" id="GO:0098609">
    <property type="term" value="P:cell-cell adhesion"/>
    <property type="evidence" value="ECO:0007669"/>
    <property type="project" value="TreeGrafter"/>
</dbReference>
<dbReference type="InterPro" id="IPR036349">
    <property type="entry name" value="Integrin_bsu_tail_dom_sf"/>
</dbReference>
<evidence type="ECO:0000259" key="13">
    <source>
        <dbReference type="Pfam" id="PF23105"/>
    </source>
</evidence>
<dbReference type="PANTHER" id="PTHR10082">
    <property type="entry name" value="INTEGRIN BETA SUBUNIT"/>
    <property type="match status" value="1"/>
</dbReference>
<evidence type="ECO:0000256" key="2">
    <source>
        <dbReference type="ARBA" id="ARBA00007449"/>
    </source>
</evidence>
<dbReference type="GO" id="GO:0008305">
    <property type="term" value="C:integrin complex"/>
    <property type="evidence" value="ECO:0007669"/>
    <property type="project" value="TreeGrafter"/>
</dbReference>
<dbReference type="PROSITE" id="PS00243">
    <property type="entry name" value="I_EGF_1"/>
    <property type="match status" value="2"/>
</dbReference>
<evidence type="ECO:0000256" key="6">
    <source>
        <dbReference type="ARBA" id="ARBA00022737"/>
    </source>
</evidence>
<reference evidence="14" key="3">
    <citation type="submission" date="2019-06" db="EMBL/GenBank/DDBJ databases">
        <authorList>
            <person name="Poynton C."/>
            <person name="Hasenbein S."/>
            <person name="Benoit J.B."/>
            <person name="Sepulveda M.S."/>
            <person name="Poelchau M.F."/>
            <person name="Murali S.C."/>
            <person name="Chen S."/>
            <person name="Glastad K.M."/>
            <person name="Werren J.H."/>
            <person name="Vineis J.H."/>
            <person name="Bowen J.L."/>
            <person name="Friedrich M."/>
            <person name="Jones J."/>
            <person name="Robertson H.M."/>
            <person name="Feyereisen R."/>
            <person name="Mechler-Hickson A."/>
            <person name="Mathers N."/>
            <person name="Lee C.E."/>
            <person name="Colbourne J.K."/>
            <person name="Biales A."/>
            <person name="Johnston J.S."/>
            <person name="Wellborn G.A."/>
            <person name="Rosendale A.J."/>
            <person name="Cridge A.G."/>
            <person name="Munoz-Torres M.C."/>
            <person name="Bain P.A."/>
            <person name="Manny A.R."/>
            <person name="Major K.M."/>
            <person name="Lambert F.N."/>
            <person name="Vulpe C.D."/>
            <person name="Tuck P."/>
            <person name="Blalock B.J."/>
            <person name="Lin Y.-Y."/>
            <person name="Smith M.E."/>
            <person name="Ochoa-Acuna H."/>
            <person name="Chen M.-J.M."/>
            <person name="Childers C.P."/>
            <person name="Qu J."/>
            <person name="Dugan S."/>
            <person name="Lee S.L."/>
            <person name="Chao H."/>
            <person name="Dinh H."/>
            <person name="Han Y."/>
            <person name="Doddapaneni H."/>
            <person name="Worley K.C."/>
            <person name="Muzny D.M."/>
            <person name="Gibbs R.A."/>
            <person name="Richards S."/>
        </authorList>
    </citation>
    <scope>NUCLEOTIDE SEQUENCE</scope>
    <source>
        <strain evidence="14">HAZT.00-mixed</strain>
        <tissue evidence="14">Whole organism</tissue>
    </source>
</reference>
<dbReference type="GO" id="GO:0009986">
    <property type="term" value="C:cell surface"/>
    <property type="evidence" value="ECO:0007669"/>
    <property type="project" value="TreeGrafter"/>
</dbReference>
<accession>A0A6A0H4H9</accession>
<dbReference type="GO" id="GO:0033627">
    <property type="term" value="P:cell adhesion mediated by integrin"/>
    <property type="evidence" value="ECO:0007669"/>
    <property type="project" value="TreeGrafter"/>
</dbReference>
<dbReference type="PANTHER" id="PTHR10082:SF60">
    <property type="entry name" value="INTEGRIN BETA-PS"/>
    <property type="match status" value="1"/>
</dbReference>
<dbReference type="Gene3D" id="2.10.25.10">
    <property type="entry name" value="Laminin"/>
    <property type="match status" value="3"/>
</dbReference>
<keyword evidence="11" id="KW-0325">Glycoprotein</keyword>
<dbReference type="Gene3D" id="4.10.1240.30">
    <property type="match status" value="1"/>
</dbReference>
<proteinExistence type="inferred from homology"/>
<dbReference type="Pfam" id="PF07974">
    <property type="entry name" value="EGF_2"/>
    <property type="match status" value="1"/>
</dbReference>
<keyword evidence="6" id="KW-0677">Repeat</keyword>
<dbReference type="GO" id="GO:0005178">
    <property type="term" value="F:integrin binding"/>
    <property type="evidence" value="ECO:0007669"/>
    <property type="project" value="TreeGrafter"/>
</dbReference>
<dbReference type="GO" id="GO:0030334">
    <property type="term" value="P:regulation of cell migration"/>
    <property type="evidence" value="ECO:0007669"/>
    <property type="project" value="UniProtKB-ARBA"/>
</dbReference>
<evidence type="ECO:0000256" key="10">
    <source>
        <dbReference type="ARBA" id="ARBA00023157"/>
    </source>
</evidence>
<dbReference type="FunFam" id="2.10.25.10:FF:000155">
    <property type="entry name" value="Integrin beta"/>
    <property type="match status" value="1"/>
</dbReference>
<gene>
    <name evidence="14" type="ORF">HAZT_HAZT010530</name>
</gene>
<evidence type="ECO:0000256" key="7">
    <source>
        <dbReference type="ARBA" id="ARBA00022989"/>
    </source>
</evidence>
<sequence>MGRHCECGFDTPLGSGEVDDSSCKATNTSKICSGQGSCNCGECVCNERDNLDEVISGKYCDCTNFLCDRHDGELCSGPAHGTCVCDKCICRPGWTGDACQCMNSTQDCINPDTGVECSGNGKCECNQCKCFEAEGGRYSGKWCEDCPACPGKCKAYRACAQCQVFGTGEYNEEECAANCTLFNATKVDVAVEIVEKYLIKITEMCSSAMAFLTPHELLPTDRFLLQVRLDLLWAVTVGIELCGLEFQCSDFKECVECRVFEFGPLMEEPGACDR</sequence>
<dbReference type="Proteomes" id="UP000711488">
    <property type="component" value="Unassembled WGS sequence"/>
</dbReference>
<keyword evidence="9" id="KW-0472">Membrane</keyword>